<evidence type="ECO:0000256" key="6">
    <source>
        <dbReference type="ARBA" id="ARBA00023136"/>
    </source>
</evidence>
<keyword evidence="4 7" id="KW-0812">Transmembrane</keyword>
<dbReference type="AlphaFoldDB" id="A0A1J1IV11"/>
<feature type="transmembrane region" description="Helical" evidence="7">
    <location>
        <begin position="34"/>
        <end position="56"/>
    </location>
</feature>
<dbReference type="InterPro" id="IPR008516">
    <property type="entry name" value="Na/K-Atpase_Interacting"/>
</dbReference>
<evidence type="ECO:0000256" key="4">
    <source>
        <dbReference type="ARBA" id="ARBA00022692"/>
    </source>
</evidence>
<evidence type="ECO:0000256" key="2">
    <source>
        <dbReference type="ARBA" id="ARBA00006364"/>
    </source>
</evidence>
<feature type="region of interest" description="Disordered" evidence="8">
    <location>
        <begin position="580"/>
        <end position="602"/>
    </location>
</feature>
<sequence>MEFHATNEGRYIITPYRDILTIIERQVFDFLGYMWAPILANFLHMIFIIFGFFGAYQFRAKYLISQSDILNFGTGSFSWFLSNGPGCKPIYSTNGTLEDPFKPIRPDRVDGCFLEYPYIEIIHSSVQNFLSLLGLIGAICIGCILWDDDDSFEFMGSDIKSPQHTSVHPMYVSYSSIPANGSASSTQINSKKDPNQFGVVLTSINNSNTNSLSSTYIKTHNYPSNISSPVKTHHPNQMQSPTHYKLIDHRQLSSSSSLSQYNSRHNLINKSASTQQIIKQNPSFANPNRSDIRYTEINSTTDDILSQHDDERDRDVDTNSVRSYGRPSSQASTAAASPIISNKLMATNLQQQQLISKNFGIHNPLNSLIHNNDDINGIQVKSKQQPIDLDFNNHHQHQHQQQYQQMKNQQQKLFNANNHSPPSRPDFHVNNKYLPTQVSSSSSPSPTKKSYIHSPVEKLPSYPQQQQQQHVTRSPNLNQMPRRRPPSHQQQQQQIYQPTQYPIHHPLELSHTNNNRMLPTNGNFCDQLRGDQRPLPPRYNLNQFIPEYNCPNPLPAIPPHMMQHPMYRVRSQDRISNRLKRQSGAHVHSGSAPHDSQRPRSFCNNMINYQDYKDLH</sequence>
<dbReference type="OrthoDB" id="10050321at2759"/>
<accession>A0A1J1IV11</accession>
<name>A0A1J1IV11_9DIPT</name>
<evidence type="ECO:0000256" key="1">
    <source>
        <dbReference type="ARBA" id="ARBA00004651"/>
    </source>
</evidence>
<feature type="compositionally biased region" description="Basic and acidic residues" evidence="8">
    <location>
        <begin position="305"/>
        <end position="317"/>
    </location>
</feature>
<dbReference type="Proteomes" id="UP000183832">
    <property type="component" value="Unassembled WGS sequence"/>
</dbReference>
<evidence type="ECO:0000256" key="8">
    <source>
        <dbReference type="SAM" id="MobiDB-lite"/>
    </source>
</evidence>
<keyword evidence="3 7" id="KW-1003">Cell membrane</keyword>
<dbReference type="Pfam" id="PF05640">
    <property type="entry name" value="NKAIN"/>
    <property type="match status" value="2"/>
</dbReference>
<dbReference type="GO" id="GO:0005886">
    <property type="term" value="C:plasma membrane"/>
    <property type="evidence" value="ECO:0007669"/>
    <property type="project" value="UniProtKB-SubCell"/>
</dbReference>
<feature type="region of interest" description="Disordered" evidence="8">
    <location>
        <begin position="298"/>
        <end position="335"/>
    </location>
</feature>
<dbReference type="PANTHER" id="PTHR13084:SF6">
    <property type="entry name" value="SODIUM_POTASSIUM-TRANSPORTING ATPASE SUBUNIT BETA-1-INTERACTING PROTEIN"/>
    <property type="match status" value="1"/>
</dbReference>
<protein>
    <recommendedName>
        <fullName evidence="7">Sodium/potassium-transporting ATPase subunit beta-1-interacting protein</fullName>
        <shortName evidence="7">Na(+)/K(+)-transporting ATPase subunit beta-1-interacting protein</shortName>
    </recommendedName>
</protein>
<feature type="transmembrane region" description="Helical" evidence="7">
    <location>
        <begin position="129"/>
        <end position="147"/>
    </location>
</feature>
<keyword evidence="10" id="KW-1185">Reference proteome</keyword>
<dbReference type="PANTHER" id="PTHR13084">
    <property type="entry name" value="T-CELL LYMPHOMA BREAKPOINT-ASSOCIATED TARGET 1-RELATED"/>
    <property type="match status" value="1"/>
</dbReference>
<evidence type="ECO:0000256" key="3">
    <source>
        <dbReference type="ARBA" id="ARBA00022475"/>
    </source>
</evidence>
<feature type="region of interest" description="Disordered" evidence="8">
    <location>
        <begin position="415"/>
        <end position="495"/>
    </location>
</feature>
<keyword evidence="5 7" id="KW-1133">Transmembrane helix</keyword>
<evidence type="ECO:0000313" key="10">
    <source>
        <dbReference type="Proteomes" id="UP000183832"/>
    </source>
</evidence>
<organism evidence="9 10">
    <name type="scientific">Clunio marinus</name>
    <dbReference type="NCBI Taxonomy" id="568069"/>
    <lineage>
        <taxon>Eukaryota</taxon>
        <taxon>Metazoa</taxon>
        <taxon>Ecdysozoa</taxon>
        <taxon>Arthropoda</taxon>
        <taxon>Hexapoda</taxon>
        <taxon>Insecta</taxon>
        <taxon>Pterygota</taxon>
        <taxon>Neoptera</taxon>
        <taxon>Endopterygota</taxon>
        <taxon>Diptera</taxon>
        <taxon>Nematocera</taxon>
        <taxon>Chironomoidea</taxon>
        <taxon>Chironomidae</taxon>
        <taxon>Clunio</taxon>
    </lineage>
</organism>
<feature type="compositionally biased region" description="Low complexity" evidence="8">
    <location>
        <begin position="439"/>
        <end position="449"/>
    </location>
</feature>
<keyword evidence="6 7" id="KW-0472">Membrane</keyword>
<dbReference type="GO" id="GO:0002028">
    <property type="term" value="P:regulation of sodium ion transport"/>
    <property type="evidence" value="ECO:0007669"/>
    <property type="project" value="UniProtKB-UniRule"/>
</dbReference>
<gene>
    <name evidence="9" type="primary">putative Sodium</name>
    <name evidence="9" type="ORF">CLUMA_CG016509</name>
</gene>
<evidence type="ECO:0000256" key="7">
    <source>
        <dbReference type="RuleBase" id="RU368041"/>
    </source>
</evidence>
<comment type="caution">
    <text evidence="7">Lacks conserved residue(s) required for the propagation of feature annotation.</text>
</comment>
<proteinExistence type="inferred from homology"/>
<dbReference type="EMBL" id="CVRI01000059">
    <property type="protein sequence ID" value="CRL03546.1"/>
    <property type="molecule type" value="Genomic_DNA"/>
</dbReference>
<evidence type="ECO:0000313" key="9">
    <source>
        <dbReference type="EMBL" id="CRL03546.1"/>
    </source>
</evidence>
<comment type="similarity">
    <text evidence="2 7">Belongs to the NKAIN family.</text>
</comment>
<comment type="subcellular location">
    <subcellularLocation>
        <location evidence="1 7">Cell membrane</location>
        <topology evidence="1 7">Multi-pass membrane protein</topology>
    </subcellularLocation>
</comment>
<reference evidence="9 10" key="1">
    <citation type="submission" date="2015-04" db="EMBL/GenBank/DDBJ databases">
        <authorList>
            <person name="Syromyatnikov M.Y."/>
            <person name="Popov V.N."/>
        </authorList>
    </citation>
    <scope>NUCLEOTIDE SEQUENCE [LARGE SCALE GENOMIC DNA]</scope>
</reference>
<evidence type="ECO:0000256" key="5">
    <source>
        <dbReference type="ARBA" id="ARBA00022989"/>
    </source>
</evidence>